<dbReference type="EMBL" id="UYRT01003465">
    <property type="protein sequence ID" value="VDK33613.1"/>
    <property type="molecule type" value="Genomic_DNA"/>
</dbReference>
<dbReference type="PROSITE" id="PS00616">
    <property type="entry name" value="HIS_ACID_PHOSPHAT_1"/>
    <property type="match status" value="1"/>
</dbReference>
<evidence type="ECO:0000256" key="3">
    <source>
        <dbReference type="SAM" id="SignalP"/>
    </source>
</evidence>
<evidence type="ECO:0000313" key="4">
    <source>
        <dbReference type="EMBL" id="VDK33613.1"/>
    </source>
</evidence>
<keyword evidence="3" id="KW-0732">Signal</keyword>
<evidence type="ECO:0000313" key="5">
    <source>
        <dbReference type="Proteomes" id="UP000271098"/>
    </source>
</evidence>
<feature type="signal peptide" evidence="3">
    <location>
        <begin position="1"/>
        <end position="22"/>
    </location>
</feature>
<dbReference type="OrthoDB" id="258392at2759"/>
<dbReference type="WBParaSite" id="GPUH_0000235601-mRNA-1">
    <property type="protein sequence ID" value="GPUH_0000235601-mRNA-1"/>
    <property type="gene ID" value="GPUH_0000235601"/>
</dbReference>
<dbReference type="Pfam" id="PF00328">
    <property type="entry name" value="His_Phos_2"/>
    <property type="match status" value="1"/>
</dbReference>
<dbReference type="Gene3D" id="3.40.50.1240">
    <property type="entry name" value="Phosphoglycerate mutase-like"/>
    <property type="match status" value="1"/>
</dbReference>
<gene>
    <name evidence="4" type="ORF">GPUH_LOCUS2352</name>
</gene>
<organism evidence="6">
    <name type="scientific">Gongylonema pulchrum</name>
    <dbReference type="NCBI Taxonomy" id="637853"/>
    <lineage>
        <taxon>Eukaryota</taxon>
        <taxon>Metazoa</taxon>
        <taxon>Ecdysozoa</taxon>
        <taxon>Nematoda</taxon>
        <taxon>Chromadorea</taxon>
        <taxon>Rhabditida</taxon>
        <taxon>Spirurina</taxon>
        <taxon>Spiruromorpha</taxon>
        <taxon>Spiruroidea</taxon>
        <taxon>Gongylonematidae</taxon>
        <taxon>Gongylonema</taxon>
    </lineage>
</organism>
<dbReference type="InterPro" id="IPR029033">
    <property type="entry name" value="His_PPase_superfam"/>
</dbReference>
<proteinExistence type="inferred from homology"/>
<dbReference type="PANTHER" id="PTHR11567:SF34">
    <property type="entry name" value="INTESTINAL ACID PHOSPHATASE"/>
    <property type="match status" value="1"/>
</dbReference>
<evidence type="ECO:0000256" key="2">
    <source>
        <dbReference type="ARBA" id="ARBA00005375"/>
    </source>
</evidence>
<dbReference type="GO" id="GO:0003993">
    <property type="term" value="F:acid phosphatase activity"/>
    <property type="evidence" value="ECO:0007669"/>
    <property type="project" value="UniProtKB-EC"/>
</dbReference>
<dbReference type="CDD" id="cd07061">
    <property type="entry name" value="HP_HAP_like"/>
    <property type="match status" value="1"/>
</dbReference>
<reference evidence="6" key="1">
    <citation type="submission" date="2016-06" db="UniProtKB">
        <authorList>
            <consortium name="WormBaseParasite"/>
        </authorList>
    </citation>
    <scope>IDENTIFICATION</scope>
</reference>
<dbReference type="InterPro" id="IPR000560">
    <property type="entry name" value="His_Pase_clade-2"/>
</dbReference>
<dbReference type="InterPro" id="IPR033379">
    <property type="entry name" value="Acid_Pase_AS"/>
</dbReference>
<feature type="chain" id="PRO_5043138528" evidence="3">
    <location>
        <begin position="23"/>
        <end position="175"/>
    </location>
</feature>
<dbReference type="PANTHER" id="PTHR11567">
    <property type="entry name" value="ACID PHOSPHATASE-RELATED"/>
    <property type="match status" value="1"/>
</dbReference>
<accession>A0A183D0W0</accession>
<sequence>MPVRWHFLISLCCFLLSNSALSSPVSTTEIVPSPEQQRLIYVQAVWRHGDRAPHRLPYPNDRNNESAWPRGWSQLTNTGIKQLYELGRYFRKRYNNYIGEFDPNDVRVMTSESDRAIVSAQAMLYGLFPVENANVQWLDGENWQPIPFHIESIERNAPVRTFIILVLIFYCNGRR</sequence>
<dbReference type="InterPro" id="IPR050645">
    <property type="entry name" value="Histidine_acid_phosphatase"/>
</dbReference>
<dbReference type="SUPFAM" id="SSF53254">
    <property type="entry name" value="Phosphoglycerate mutase-like"/>
    <property type="match status" value="1"/>
</dbReference>
<dbReference type="Proteomes" id="UP000271098">
    <property type="component" value="Unassembled WGS sequence"/>
</dbReference>
<comment type="catalytic activity">
    <reaction evidence="1">
        <text>a phosphate monoester + H2O = an alcohol + phosphate</text>
        <dbReference type="Rhea" id="RHEA:15017"/>
        <dbReference type="ChEBI" id="CHEBI:15377"/>
        <dbReference type="ChEBI" id="CHEBI:30879"/>
        <dbReference type="ChEBI" id="CHEBI:43474"/>
        <dbReference type="ChEBI" id="CHEBI:67140"/>
        <dbReference type="EC" id="3.1.3.2"/>
    </reaction>
</comment>
<protein>
    <submittedName>
        <fullName evidence="6">Histidine acid phosphatase</fullName>
    </submittedName>
</protein>
<dbReference type="AlphaFoldDB" id="A0A183D0W0"/>
<evidence type="ECO:0000256" key="1">
    <source>
        <dbReference type="ARBA" id="ARBA00000032"/>
    </source>
</evidence>
<evidence type="ECO:0000313" key="6">
    <source>
        <dbReference type="WBParaSite" id="GPUH_0000235601-mRNA-1"/>
    </source>
</evidence>
<keyword evidence="5" id="KW-1185">Reference proteome</keyword>
<reference evidence="4 5" key="2">
    <citation type="submission" date="2018-11" db="EMBL/GenBank/DDBJ databases">
        <authorList>
            <consortium name="Pathogen Informatics"/>
        </authorList>
    </citation>
    <scope>NUCLEOTIDE SEQUENCE [LARGE SCALE GENOMIC DNA]</scope>
</reference>
<comment type="similarity">
    <text evidence="2">Belongs to the histidine acid phosphatase family.</text>
</comment>
<name>A0A183D0W0_9BILA</name>